<dbReference type="EMBL" id="CAJVQC010143366">
    <property type="protein sequence ID" value="CAG8844615.1"/>
    <property type="molecule type" value="Genomic_DNA"/>
</dbReference>
<comment type="caution">
    <text evidence="1">The sequence shown here is derived from an EMBL/GenBank/DDBJ whole genome shotgun (WGS) entry which is preliminary data.</text>
</comment>
<name>A0ACA9SN79_9GLOM</name>
<evidence type="ECO:0000313" key="1">
    <source>
        <dbReference type="EMBL" id="CAG8844615.1"/>
    </source>
</evidence>
<feature type="non-terminal residue" evidence="1">
    <location>
        <position position="1"/>
    </location>
</feature>
<organism evidence="1 2">
    <name type="scientific">Racocetra persica</name>
    <dbReference type="NCBI Taxonomy" id="160502"/>
    <lineage>
        <taxon>Eukaryota</taxon>
        <taxon>Fungi</taxon>
        <taxon>Fungi incertae sedis</taxon>
        <taxon>Mucoromycota</taxon>
        <taxon>Glomeromycotina</taxon>
        <taxon>Glomeromycetes</taxon>
        <taxon>Diversisporales</taxon>
        <taxon>Gigasporaceae</taxon>
        <taxon>Racocetra</taxon>
    </lineage>
</organism>
<accession>A0ACA9SN79</accession>
<dbReference type="Proteomes" id="UP000789920">
    <property type="component" value="Unassembled WGS sequence"/>
</dbReference>
<feature type="non-terminal residue" evidence="1">
    <location>
        <position position="41"/>
    </location>
</feature>
<sequence length="41" mass="4665">EELCEIISGWQNDEKILSELDDSKMILENLEKSYVDIHGGA</sequence>
<reference evidence="1" key="1">
    <citation type="submission" date="2021-06" db="EMBL/GenBank/DDBJ databases">
        <authorList>
            <person name="Kallberg Y."/>
            <person name="Tangrot J."/>
            <person name="Rosling A."/>
        </authorList>
    </citation>
    <scope>NUCLEOTIDE SEQUENCE</scope>
    <source>
        <strain evidence="1">MA461A</strain>
    </source>
</reference>
<evidence type="ECO:0000313" key="2">
    <source>
        <dbReference type="Proteomes" id="UP000789920"/>
    </source>
</evidence>
<gene>
    <name evidence="1" type="ORF">RPERSI_LOCUS33287</name>
</gene>
<protein>
    <submittedName>
        <fullName evidence="1">27139_t:CDS:1</fullName>
    </submittedName>
</protein>
<keyword evidence="2" id="KW-1185">Reference proteome</keyword>
<proteinExistence type="predicted"/>